<sequence>MNRPRLIFAATTLLFFSACAPSFVQDRVYYNDLSRAPGGMVGEKQVPAAEQALAEIKKAEAQKMYGDKEQLLLGMDLGMANHVAAHYKASEEIFRKSDRLAERLFTKSFTDIVLAYQLNDYSLPYKGMPYERVMINLINSLNYAATGDWNGALVEARKIRTKLVEYNRMYPKAAGTPGKFASAEGPARRLLDQHHISYNPAQLNHYTDDAFARYLSGVFEEAQVASGAGNYQSAYLSYKKAYDTYQKYKLLYNTPTPSFLAPALLRTSEAAGRTNEHRKWKRIFPGTSWVPASRYEKMGHILFVGFNGQIFHLAQEKFAFPLPVPGTGTMALVSFSYPKIEGGGTDVLRHEITATAPGSPGGVQVSSEMGDDLMAVGGTNFKDHLSRLILREAIRATLKTIEQVVAEKAADRAGGGLAELGAMIGGMIFAAATDQADIRSWRLLPATIDTAMVDLPPGTYDLTIRSRTGLGSGGLLTERVTVAAGQYLLVRTVNPPPPTGPDPK</sequence>
<keyword evidence="3" id="KW-1185">Reference proteome</keyword>
<accession>C6HYR8</accession>
<dbReference type="Proteomes" id="UP000009374">
    <property type="component" value="Unassembled WGS sequence"/>
</dbReference>
<dbReference type="PROSITE" id="PS51257">
    <property type="entry name" value="PROKAR_LIPOPROTEIN"/>
    <property type="match status" value="1"/>
</dbReference>
<gene>
    <name evidence="2" type="ORF">UBAL3_94240147</name>
</gene>
<organism evidence="2 3">
    <name type="scientific">Leptospirillum ferrodiazotrophum</name>
    <dbReference type="NCBI Taxonomy" id="412449"/>
    <lineage>
        <taxon>Bacteria</taxon>
        <taxon>Pseudomonadati</taxon>
        <taxon>Nitrospirota</taxon>
        <taxon>Nitrospiria</taxon>
        <taxon>Nitrospirales</taxon>
        <taxon>Nitrospiraceae</taxon>
        <taxon>Leptospirillum</taxon>
    </lineage>
</organism>
<evidence type="ECO:0000313" key="2">
    <source>
        <dbReference type="EMBL" id="EES52353.1"/>
    </source>
</evidence>
<dbReference type="EMBL" id="GG693878">
    <property type="protein sequence ID" value="EES52353.1"/>
    <property type="molecule type" value="Genomic_DNA"/>
</dbReference>
<reference evidence="2 3" key="1">
    <citation type="journal article" date="2009" name="Appl. Environ. Microbiol.">
        <title>Community genomic and proteomic analyses of chemoautotrophic iron-oxidizing "Leptospirillum rubarum" (Group II) and "Leptospirillum ferrodiazotrophum" (Group III) bacteria in acid mine drainage biofilms.</title>
        <authorList>
            <person name="Goltsman D.S."/>
            <person name="Denef V.J."/>
            <person name="Singer S.W."/>
            <person name="VerBerkmoes N.C."/>
            <person name="Lefsrud M."/>
            <person name="Mueller R.S."/>
            <person name="Dick G.J."/>
            <person name="Sun C.L."/>
            <person name="Wheeler K.E."/>
            <person name="Zemla A."/>
            <person name="Baker B.J."/>
            <person name="Hauser L."/>
            <person name="Land M."/>
            <person name="Shah M.B."/>
            <person name="Thelen M.P."/>
            <person name="Hettich R.L."/>
            <person name="Banfield J.F."/>
        </authorList>
    </citation>
    <scope>NUCLEOTIDE SEQUENCE [LARGE SCALE GENOMIC DNA]</scope>
</reference>
<evidence type="ECO:0008006" key="4">
    <source>
        <dbReference type="Google" id="ProtNLM"/>
    </source>
</evidence>
<evidence type="ECO:0000313" key="3">
    <source>
        <dbReference type="Proteomes" id="UP000009374"/>
    </source>
</evidence>
<proteinExistence type="predicted"/>
<protein>
    <recommendedName>
        <fullName evidence="4">Lipoprotein</fullName>
    </recommendedName>
</protein>
<dbReference type="AlphaFoldDB" id="C6HYR8"/>
<feature type="chain" id="PRO_5002964533" description="Lipoprotein" evidence="1">
    <location>
        <begin position="21"/>
        <end position="504"/>
    </location>
</feature>
<keyword evidence="1" id="KW-0732">Signal</keyword>
<feature type="signal peptide" evidence="1">
    <location>
        <begin position="1"/>
        <end position="20"/>
    </location>
</feature>
<name>C6HYR8_9BACT</name>
<evidence type="ECO:0000256" key="1">
    <source>
        <dbReference type="SAM" id="SignalP"/>
    </source>
</evidence>